<name>A0A918RRR9_9ACTN</name>
<proteinExistence type="predicted"/>
<accession>A0A918RRR9</accession>
<dbReference type="AlphaFoldDB" id="A0A918RRR9"/>
<reference evidence="1" key="2">
    <citation type="submission" date="2020-09" db="EMBL/GenBank/DDBJ databases">
        <authorList>
            <person name="Sun Q."/>
            <person name="Ohkuma M."/>
        </authorList>
    </citation>
    <scope>NUCLEOTIDE SEQUENCE</scope>
    <source>
        <strain evidence="1">JCM 5016</strain>
    </source>
</reference>
<reference evidence="1" key="1">
    <citation type="journal article" date="2014" name="Int. J. Syst. Evol. Microbiol.">
        <title>Complete genome sequence of Corynebacterium casei LMG S-19264T (=DSM 44701T), isolated from a smear-ripened cheese.</title>
        <authorList>
            <consortium name="US DOE Joint Genome Institute (JGI-PGF)"/>
            <person name="Walter F."/>
            <person name="Albersmeier A."/>
            <person name="Kalinowski J."/>
            <person name="Ruckert C."/>
        </authorList>
    </citation>
    <scope>NUCLEOTIDE SEQUENCE</scope>
    <source>
        <strain evidence="1">JCM 5016</strain>
    </source>
</reference>
<gene>
    <name evidence="1" type="ORF">GCM10010389_52700</name>
</gene>
<comment type="caution">
    <text evidence="1">The sequence shown here is derived from an EMBL/GenBank/DDBJ whole genome shotgun (WGS) entry which is preliminary data.</text>
</comment>
<keyword evidence="2" id="KW-1185">Reference proteome</keyword>
<organism evidence="1 2">
    <name type="scientific">Streptomyces echinoruber</name>
    <dbReference type="NCBI Taxonomy" id="68898"/>
    <lineage>
        <taxon>Bacteria</taxon>
        <taxon>Bacillati</taxon>
        <taxon>Actinomycetota</taxon>
        <taxon>Actinomycetes</taxon>
        <taxon>Kitasatosporales</taxon>
        <taxon>Streptomycetaceae</taxon>
        <taxon>Streptomyces</taxon>
    </lineage>
</organism>
<dbReference type="EMBL" id="BMWH01000026">
    <property type="protein sequence ID" value="GHA06797.1"/>
    <property type="molecule type" value="Genomic_DNA"/>
</dbReference>
<evidence type="ECO:0000313" key="1">
    <source>
        <dbReference type="EMBL" id="GHA06797.1"/>
    </source>
</evidence>
<sequence>MDVHGAAVADVVVAPDGGHQPIARLRVVGTLNEMRQQLELQVNQVEFTPFHFGGTACGIDADDVMRDSRRH</sequence>
<evidence type="ECO:0000313" key="2">
    <source>
        <dbReference type="Proteomes" id="UP000623010"/>
    </source>
</evidence>
<protein>
    <submittedName>
        <fullName evidence="1">Uncharacterized protein</fullName>
    </submittedName>
</protein>
<dbReference type="Proteomes" id="UP000623010">
    <property type="component" value="Unassembled WGS sequence"/>
</dbReference>